<accession>A0A409W1G5</accession>
<evidence type="ECO:0000313" key="1">
    <source>
        <dbReference type="EMBL" id="PPQ72303.1"/>
    </source>
</evidence>
<dbReference type="AlphaFoldDB" id="A0A409W1G5"/>
<dbReference type="Proteomes" id="UP000284706">
    <property type="component" value="Unassembled WGS sequence"/>
</dbReference>
<protein>
    <submittedName>
        <fullName evidence="1">Uncharacterized protein</fullName>
    </submittedName>
</protein>
<reference evidence="1 2" key="1">
    <citation type="journal article" date="2018" name="Evol. Lett.">
        <title>Horizontal gene cluster transfer increased hallucinogenic mushroom diversity.</title>
        <authorList>
            <person name="Reynolds H.T."/>
            <person name="Vijayakumar V."/>
            <person name="Gluck-Thaler E."/>
            <person name="Korotkin H.B."/>
            <person name="Matheny P.B."/>
            <person name="Slot J.C."/>
        </authorList>
    </citation>
    <scope>NUCLEOTIDE SEQUENCE [LARGE SCALE GENOMIC DNA]</scope>
    <source>
        <strain evidence="1 2">SRW20</strain>
    </source>
</reference>
<sequence length="81" mass="8976">MSVEVEAEVRREVQEFGHWVTVGYGYGYGYLPSALGTGHDQKLPKHLVSTPRAIGTNNLAQLKVSPSCALLCFALYFEFVQ</sequence>
<proteinExistence type="predicted"/>
<evidence type="ECO:0000313" key="2">
    <source>
        <dbReference type="Proteomes" id="UP000284706"/>
    </source>
</evidence>
<name>A0A409W1G5_9AGAR</name>
<keyword evidence="2" id="KW-1185">Reference proteome</keyword>
<dbReference type="InParanoid" id="A0A409W1G5"/>
<gene>
    <name evidence="1" type="ORF">CVT26_007134</name>
</gene>
<dbReference type="EMBL" id="NHYE01005464">
    <property type="protein sequence ID" value="PPQ72303.1"/>
    <property type="molecule type" value="Genomic_DNA"/>
</dbReference>
<organism evidence="1 2">
    <name type="scientific">Gymnopilus dilepis</name>
    <dbReference type="NCBI Taxonomy" id="231916"/>
    <lineage>
        <taxon>Eukaryota</taxon>
        <taxon>Fungi</taxon>
        <taxon>Dikarya</taxon>
        <taxon>Basidiomycota</taxon>
        <taxon>Agaricomycotina</taxon>
        <taxon>Agaricomycetes</taxon>
        <taxon>Agaricomycetidae</taxon>
        <taxon>Agaricales</taxon>
        <taxon>Agaricineae</taxon>
        <taxon>Hymenogastraceae</taxon>
        <taxon>Gymnopilus</taxon>
    </lineage>
</organism>
<comment type="caution">
    <text evidence="1">The sequence shown here is derived from an EMBL/GenBank/DDBJ whole genome shotgun (WGS) entry which is preliminary data.</text>
</comment>